<proteinExistence type="predicted"/>
<evidence type="ECO:0000313" key="2">
    <source>
        <dbReference type="Proteomes" id="UP001432027"/>
    </source>
</evidence>
<evidence type="ECO:0000313" key="1">
    <source>
        <dbReference type="EMBL" id="GMS89622.1"/>
    </source>
</evidence>
<gene>
    <name evidence="1" type="ORF">PENTCL1PPCAC_11797</name>
</gene>
<reference evidence="1" key="1">
    <citation type="submission" date="2023-10" db="EMBL/GenBank/DDBJ databases">
        <title>Genome assembly of Pristionchus species.</title>
        <authorList>
            <person name="Yoshida K."/>
            <person name="Sommer R.J."/>
        </authorList>
    </citation>
    <scope>NUCLEOTIDE SEQUENCE</scope>
    <source>
        <strain evidence="1">RS0144</strain>
    </source>
</reference>
<sequence length="132" mass="14778">PSHPSHSISHQSIRLPHQSQTALSFEDLAGYGSRFMACGTVAAGSIFLSPRRLIRLLFINSLISSFSFHHLIPFISPCSIHSCMYRIPSGHLLSLRDHWRCPFVEGRWGRSHIGMDCRSFSGPISTVDIMTI</sequence>
<evidence type="ECO:0008006" key="3">
    <source>
        <dbReference type="Google" id="ProtNLM"/>
    </source>
</evidence>
<feature type="non-terminal residue" evidence="1">
    <location>
        <position position="132"/>
    </location>
</feature>
<dbReference type="EMBL" id="BTSX01000003">
    <property type="protein sequence ID" value="GMS89622.1"/>
    <property type="molecule type" value="Genomic_DNA"/>
</dbReference>
<feature type="non-terminal residue" evidence="1">
    <location>
        <position position="1"/>
    </location>
</feature>
<dbReference type="Proteomes" id="UP001432027">
    <property type="component" value="Unassembled WGS sequence"/>
</dbReference>
<protein>
    <recommendedName>
        <fullName evidence="3">G protein-coupled receptor</fullName>
    </recommendedName>
</protein>
<dbReference type="AlphaFoldDB" id="A0AAV5T231"/>
<accession>A0AAV5T231</accession>
<keyword evidence="2" id="KW-1185">Reference proteome</keyword>
<organism evidence="1 2">
    <name type="scientific">Pristionchus entomophagus</name>
    <dbReference type="NCBI Taxonomy" id="358040"/>
    <lineage>
        <taxon>Eukaryota</taxon>
        <taxon>Metazoa</taxon>
        <taxon>Ecdysozoa</taxon>
        <taxon>Nematoda</taxon>
        <taxon>Chromadorea</taxon>
        <taxon>Rhabditida</taxon>
        <taxon>Rhabditina</taxon>
        <taxon>Diplogasteromorpha</taxon>
        <taxon>Diplogasteroidea</taxon>
        <taxon>Neodiplogasteridae</taxon>
        <taxon>Pristionchus</taxon>
    </lineage>
</organism>
<name>A0AAV5T231_9BILA</name>
<comment type="caution">
    <text evidence="1">The sequence shown here is derived from an EMBL/GenBank/DDBJ whole genome shotgun (WGS) entry which is preliminary data.</text>
</comment>